<reference evidence="2" key="1">
    <citation type="journal article" date="2021" name="Nat. Commun.">
        <title>Genetic determinants of endophytism in the Arabidopsis root mycobiome.</title>
        <authorList>
            <person name="Mesny F."/>
            <person name="Miyauchi S."/>
            <person name="Thiergart T."/>
            <person name="Pickel B."/>
            <person name="Atanasova L."/>
            <person name="Karlsson M."/>
            <person name="Huettel B."/>
            <person name="Barry K.W."/>
            <person name="Haridas S."/>
            <person name="Chen C."/>
            <person name="Bauer D."/>
            <person name="Andreopoulos W."/>
            <person name="Pangilinan J."/>
            <person name="LaButti K."/>
            <person name="Riley R."/>
            <person name="Lipzen A."/>
            <person name="Clum A."/>
            <person name="Drula E."/>
            <person name="Henrissat B."/>
            <person name="Kohler A."/>
            <person name="Grigoriev I.V."/>
            <person name="Martin F.M."/>
            <person name="Hacquard S."/>
        </authorList>
    </citation>
    <scope>NUCLEOTIDE SEQUENCE</scope>
    <source>
        <strain evidence="2">MPI-CAGE-CH-0243</strain>
    </source>
</reference>
<dbReference type="GO" id="GO:0005975">
    <property type="term" value="P:carbohydrate metabolic process"/>
    <property type="evidence" value="ECO:0007669"/>
    <property type="project" value="InterPro"/>
</dbReference>
<proteinExistence type="predicted"/>
<keyword evidence="3" id="KW-1185">Reference proteome</keyword>
<dbReference type="SUPFAM" id="SSF88713">
    <property type="entry name" value="Glycoside hydrolase/deacetylase"/>
    <property type="match status" value="1"/>
</dbReference>
<evidence type="ECO:0000313" key="3">
    <source>
        <dbReference type="Proteomes" id="UP000700596"/>
    </source>
</evidence>
<organism evidence="2 3">
    <name type="scientific">Dendryphion nanum</name>
    <dbReference type="NCBI Taxonomy" id="256645"/>
    <lineage>
        <taxon>Eukaryota</taxon>
        <taxon>Fungi</taxon>
        <taxon>Dikarya</taxon>
        <taxon>Ascomycota</taxon>
        <taxon>Pezizomycotina</taxon>
        <taxon>Dothideomycetes</taxon>
        <taxon>Pleosporomycetidae</taxon>
        <taxon>Pleosporales</taxon>
        <taxon>Torulaceae</taxon>
        <taxon>Dendryphion</taxon>
    </lineage>
</organism>
<feature type="domain" description="NodB homology" evidence="1">
    <location>
        <begin position="77"/>
        <end position="308"/>
    </location>
</feature>
<dbReference type="AlphaFoldDB" id="A0A9P9E6G0"/>
<evidence type="ECO:0000259" key="1">
    <source>
        <dbReference type="PROSITE" id="PS51677"/>
    </source>
</evidence>
<protein>
    <submittedName>
        <fullName evidence="2">Polysaccharide deacetylase</fullName>
    </submittedName>
</protein>
<evidence type="ECO:0000313" key="2">
    <source>
        <dbReference type="EMBL" id="KAH7131798.1"/>
    </source>
</evidence>
<dbReference type="InterPro" id="IPR002509">
    <property type="entry name" value="NODB_dom"/>
</dbReference>
<dbReference type="InterPro" id="IPR011330">
    <property type="entry name" value="Glyco_hydro/deAcase_b/a-brl"/>
</dbReference>
<comment type="caution">
    <text evidence="2">The sequence shown here is derived from an EMBL/GenBank/DDBJ whole genome shotgun (WGS) entry which is preliminary data.</text>
</comment>
<dbReference type="PANTHER" id="PTHR43123:SF1">
    <property type="entry name" value="POLYSACCHARIDE DEACETYLASE-RELATED"/>
    <property type="match status" value="1"/>
</dbReference>
<accession>A0A9P9E6G0</accession>
<gene>
    <name evidence="2" type="ORF">B0J11DRAFT_208735</name>
</gene>
<dbReference type="Proteomes" id="UP000700596">
    <property type="component" value="Unassembled WGS sequence"/>
</dbReference>
<dbReference type="PANTHER" id="PTHR43123">
    <property type="entry name" value="POLYSACCHARIDE DEACETYLASE-RELATED"/>
    <property type="match status" value="1"/>
</dbReference>
<dbReference type="PROSITE" id="PS51677">
    <property type="entry name" value="NODB"/>
    <property type="match status" value="1"/>
</dbReference>
<dbReference type="OrthoDB" id="9970124at2759"/>
<dbReference type="Pfam" id="PF01522">
    <property type="entry name" value="Polysacc_deac_1"/>
    <property type="match status" value="1"/>
</dbReference>
<dbReference type="GO" id="GO:0016810">
    <property type="term" value="F:hydrolase activity, acting on carbon-nitrogen (but not peptide) bonds"/>
    <property type="evidence" value="ECO:0007669"/>
    <property type="project" value="InterPro"/>
</dbReference>
<sequence length="350" mass="39716">MPTIYHAHPDYNYPRDFKGYGEESLKIVWPNNAKIAISFVINYEEGGERSVLQGDGVSETNLRENPGGPAAVNERHLNVESEYEYGSRAGFWRLFRLFNGKGMKFTLYGVAQAVEENPEVARRCVEKGHDVASHAYRWVDYHNFSIEQEKAYIRSAITSLKSLTGYAPRGWYYGRPSPHSKTLVPQVYAEMGETLEWASDTYADDIPYYTDLPTERDLPNPKGLLMIPYSYDCNDFKFHIAGSGFTDPTGFYDHLVNAFETLYEEGEQGMPKMMTIGLHCRIIGRPGRFWALKKFVDYIGSREGVWVATRSEIGEAFRGQFGYEKGKLAVPLGEKSNGEKEVVINGKEEA</sequence>
<name>A0A9P9E6G0_9PLEO</name>
<dbReference type="EMBL" id="JAGMWT010000003">
    <property type="protein sequence ID" value="KAH7131798.1"/>
    <property type="molecule type" value="Genomic_DNA"/>
</dbReference>
<dbReference type="Gene3D" id="3.20.20.370">
    <property type="entry name" value="Glycoside hydrolase/deacetylase"/>
    <property type="match status" value="1"/>
</dbReference>